<dbReference type="EMBL" id="MHMQ01000015">
    <property type="protein sequence ID" value="OGZ30664.1"/>
    <property type="molecule type" value="Genomic_DNA"/>
</dbReference>
<dbReference type="InterPro" id="IPR019734">
    <property type="entry name" value="TPR_rpt"/>
</dbReference>
<dbReference type="Pfam" id="PF13181">
    <property type="entry name" value="TPR_8"/>
    <property type="match status" value="1"/>
</dbReference>
<evidence type="ECO:0000313" key="3">
    <source>
        <dbReference type="Proteomes" id="UP000177486"/>
    </source>
</evidence>
<sequence>MNLIKQKLVFYFLALALVAAGFLIWRDLRPDEESVKNTNEVSKEIEVGNGISIEAEGDVSGMVVEKIELKIPDLSRPIKISAGLNIPEKTRQELVLQIQEISSTLKGNSDYLQGWLQLGILRKQIGDYEGAIEAWDFAGVLRPDNATSFLNLADLYAFYIKDHKKAEESFLRAIGAEPKNGYTYFQTANFYRDILQNTAKAEEILDQGISSGADTTGDLQTLFDSL</sequence>
<dbReference type="Gene3D" id="1.25.40.10">
    <property type="entry name" value="Tetratricopeptide repeat domain"/>
    <property type="match status" value="1"/>
</dbReference>
<proteinExistence type="predicted"/>
<dbReference type="SUPFAM" id="SSF48452">
    <property type="entry name" value="TPR-like"/>
    <property type="match status" value="1"/>
</dbReference>
<dbReference type="PROSITE" id="PS50005">
    <property type="entry name" value="TPR"/>
    <property type="match status" value="1"/>
</dbReference>
<feature type="repeat" description="TPR" evidence="1">
    <location>
        <begin position="112"/>
        <end position="145"/>
    </location>
</feature>
<dbReference type="SMART" id="SM00028">
    <property type="entry name" value="TPR"/>
    <property type="match status" value="2"/>
</dbReference>
<name>A0A1G2EXX1_9BACT</name>
<accession>A0A1G2EXX1</accession>
<evidence type="ECO:0000313" key="2">
    <source>
        <dbReference type="EMBL" id="OGZ30664.1"/>
    </source>
</evidence>
<reference evidence="2 3" key="1">
    <citation type="journal article" date="2016" name="Nat. Commun.">
        <title>Thousands of microbial genomes shed light on interconnected biogeochemical processes in an aquifer system.</title>
        <authorList>
            <person name="Anantharaman K."/>
            <person name="Brown C.T."/>
            <person name="Hug L.A."/>
            <person name="Sharon I."/>
            <person name="Castelle C.J."/>
            <person name="Probst A.J."/>
            <person name="Thomas B.C."/>
            <person name="Singh A."/>
            <person name="Wilkins M.J."/>
            <person name="Karaoz U."/>
            <person name="Brodie E.L."/>
            <person name="Williams K.H."/>
            <person name="Hubbard S.S."/>
            <person name="Banfield J.F."/>
        </authorList>
    </citation>
    <scope>NUCLEOTIDE SEQUENCE [LARGE SCALE GENOMIC DNA]</scope>
</reference>
<organism evidence="2 3">
    <name type="scientific">Candidatus Niyogibacteria bacterium RIFCSPLOWO2_01_FULL_45_48</name>
    <dbReference type="NCBI Taxonomy" id="1801724"/>
    <lineage>
        <taxon>Bacteria</taxon>
        <taxon>Candidatus Niyogiibacteriota</taxon>
    </lineage>
</organism>
<dbReference type="AlphaFoldDB" id="A0A1G2EXX1"/>
<gene>
    <name evidence="2" type="ORF">A2931_01980</name>
</gene>
<protein>
    <submittedName>
        <fullName evidence="2">Uncharacterized protein</fullName>
    </submittedName>
</protein>
<keyword evidence="1" id="KW-0802">TPR repeat</keyword>
<dbReference type="Proteomes" id="UP000177486">
    <property type="component" value="Unassembled WGS sequence"/>
</dbReference>
<comment type="caution">
    <text evidence="2">The sequence shown here is derived from an EMBL/GenBank/DDBJ whole genome shotgun (WGS) entry which is preliminary data.</text>
</comment>
<evidence type="ECO:0000256" key="1">
    <source>
        <dbReference type="PROSITE-ProRule" id="PRU00339"/>
    </source>
</evidence>
<dbReference type="InterPro" id="IPR011990">
    <property type="entry name" value="TPR-like_helical_dom_sf"/>
</dbReference>